<comment type="caution">
    <text evidence="10">The sequence shown here is derived from an EMBL/GenBank/DDBJ whole genome shotgun (WGS) entry which is preliminary data.</text>
</comment>
<dbReference type="Proteomes" id="UP001447188">
    <property type="component" value="Unassembled WGS sequence"/>
</dbReference>
<keyword evidence="1" id="KW-0444">Lipid biosynthesis</keyword>
<sequence length="377" mass="41912">MAEGNHFFALLTGSNGGVGLSLAQRLLDEFMITHPSTDHLTLIITTRSAIKGAQTLSALTKHLVKVLPPDATKRIQLAHYQVDLSNLVSVEALAKALIRNYSRLDYVILNAGMGAFLGIDWLNCFVSLLKNWVAAVSYPSFKRQAVGWKTAQPASVGGEIGTVFCGNVFGHYYLVHELMGLLSAGKGRIIWTSSLEAYPWTFNIDDIEGIKASHSYESTKRLTDIISLTSELPAAAPYADPFFRTPAGTEKSRRPRMYLTHPGVCATAIIPLNIILVYCMVFSFYVARWLGSPWHTISTYSGAKAAVWIAMATDEELDAKKADRIKWGSATDRYGEELVKAVEVEGEGSEEMEELGRDCWRKMEELRINWKKRLSKR</sequence>
<dbReference type="InterPro" id="IPR051593">
    <property type="entry name" value="Ergosterol_Biosynth_ERG27"/>
</dbReference>
<keyword evidence="11" id="KW-1185">Reference proteome</keyword>
<keyword evidence="9" id="KW-1133">Transmembrane helix</keyword>
<dbReference type="GO" id="GO:0000253">
    <property type="term" value="F:3-beta-hydroxysteroid 3-dehydrogenase (NADP+) activity"/>
    <property type="evidence" value="ECO:0007669"/>
    <property type="project" value="UniProtKB-EC"/>
</dbReference>
<evidence type="ECO:0000256" key="8">
    <source>
        <dbReference type="ARBA" id="ARBA00023621"/>
    </source>
</evidence>
<proteinExistence type="inferred from homology"/>
<keyword evidence="9" id="KW-0812">Transmembrane</keyword>
<evidence type="ECO:0000256" key="1">
    <source>
        <dbReference type="ARBA" id="ARBA00022516"/>
    </source>
</evidence>
<evidence type="ECO:0000313" key="10">
    <source>
        <dbReference type="EMBL" id="KAL0634471.1"/>
    </source>
</evidence>
<gene>
    <name evidence="10" type="primary">ERG27</name>
    <name evidence="10" type="ORF">Q9L58_006642</name>
</gene>
<dbReference type="EC" id="1.1.1.270" evidence="8"/>
<keyword evidence="5" id="KW-0443">Lipid metabolism</keyword>
<comment type="similarity">
    <text evidence="7">Belongs to the short-chain dehydrogenases/reductases (SDR) family. ERG27 subfamily.</text>
</comment>
<evidence type="ECO:0000256" key="6">
    <source>
        <dbReference type="ARBA" id="ARBA00023589"/>
    </source>
</evidence>
<reference evidence="10 11" key="1">
    <citation type="submission" date="2024-02" db="EMBL/GenBank/DDBJ databases">
        <title>Discinaceae phylogenomics.</title>
        <authorList>
            <person name="Dirks A.C."/>
            <person name="James T.Y."/>
        </authorList>
    </citation>
    <scope>NUCLEOTIDE SEQUENCE [LARGE SCALE GENOMIC DNA]</scope>
    <source>
        <strain evidence="10 11">ACD0624</strain>
    </source>
</reference>
<dbReference type="PANTHER" id="PTHR43647">
    <property type="entry name" value="DEHYDROGENASE"/>
    <property type="match status" value="1"/>
</dbReference>
<dbReference type="Gene3D" id="3.40.50.720">
    <property type="entry name" value="NAD(P)-binding Rossmann-like Domain"/>
    <property type="match status" value="1"/>
</dbReference>
<organism evidence="10 11">
    <name type="scientific">Discina gigas</name>
    <dbReference type="NCBI Taxonomy" id="1032678"/>
    <lineage>
        <taxon>Eukaryota</taxon>
        <taxon>Fungi</taxon>
        <taxon>Dikarya</taxon>
        <taxon>Ascomycota</taxon>
        <taxon>Pezizomycotina</taxon>
        <taxon>Pezizomycetes</taxon>
        <taxon>Pezizales</taxon>
        <taxon>Discinaceae</taxon>
        <taxon>Discina</taxon>
    </lineage>
</organism>
<evidence type="ECO:0000256" key="9">
    <source>
        <dbReference type="SAM" id="Phobius"/>
    </source>
</evidence>
<dbReference type="PRINTS" id="PR00081">
    <property type="entry name" value="GDHRDH"/>
</dbReference>
<evidence type="ECO:0000256" key="3">
    <source>
        <dbReference type="ARBA" id="ARBA00022955"/>
    </source>
</evidence>
<protein>
    <recommendedName>
        <fullName evidence="8">3beta-hydroxysteroid 3-dehydrogenase</fullName>
        <ecNumber evidence="8">1.1.1.270</ecNumber>
    </recommendedName>
</protein>
<dbReference type="InterPro" id="IPR002347">
    <property type="entry name" value="SDR_fam"/>
</dbReference>
<dbReference type="SUPFAM" id="SSF51735">
    <property type="entry name" value="NAD(P)-binding Rossmann-fold domains"/>
    <property type="match status" value="1"/>
</dbReference>
<evidence type="ECO:0000256" key="7">
    <source>
        <dbReference type="ARBA" id="ARBA00023593"/>
    </source>
</evidence>
<keyword evidence="3" id="KW-0752">Steroid biosynthesis</keyword>
<accession>A0ABR3GF50</accession>
<comment type="pathway">
    <text evidence="6">Steroid biosynthesis; zymosterol biosynthesis; zymosterol from lanosterol: step 5/6.</text>
</comment>
<keyword evidence="4 10" id="KW-0560">Oxidoreductase</keyword>
<dbReference type="PANTHER" id="PTHR43647:SF1">
    <property type="entry name" value="3-KETO-STEROID REDUCTASE ERG27"/>
    <property type="match status" value="1"/>
</dbReference>
<feature type="transmembrane region" description="Helical" evidence="9">
    <location>
        <begin position="263"/>
        <end position="286"/>
    </location>
</feature>
<evidence type="ECO:0000256" key="5">
    <source>
        <dbReference type="ARBA" id="ARBA00023098"/>
    </source>
</evidence>
<name>A0ABR3GF50_9PEZI</name>
<evidence type="ECO:0000256" key="2">
    <source>
        <dbReference type="ARBA" id="ARBA00022857"/>
    </source>
</evidence>
<keyword evidence="2" id="KW-0521">NADP</keyword>
<dbReference type="InterPro" id="IPR036291">
    <property type="entry name" value="NAD(P)-bd_dom_sf"/>
</dbReference>
<dbReference type="EMBL" id="JBBBZM010000094">
    <property type="protein sequence ID" value="KAL0634471.1"/>
    <property type="molecule type" value="Genomic_DNA"/>
</dbReference>
<evidence type="ECO:0000256" key="4">
    <source>
        <dbReference type="ARBA" id="ARBA00023002"/>
    </source>
</evidence>
<evidence type="ECO:0000313" key="11">
    <source>
        <dbReference type="Proteomes" id="UP001447188"/>
    </source>
</evidence>
<keyword evidence="9" id="KW-0472">Membrane</keyword>